<dbReference type="EMBL" id="AP025164">
    <property type="protein sequence ID" value="BDB30940.1"/>
    <property type="molecule type" value="Genomic_DNA"/>
</dbReference>
<sequence length="245" mass="26278">MNNITKLLMSVAAVTTLSGCIGQSESSCPGIEKGVLCMGPRAIMEATNNHDDLKYLKKEGDGGKQDIADSKYPTSLTPPPGVQYPQKPVVSTGPKPLFSGTPQPVKPLTTASYVSQQQVPAGKGLYSEFDGKPVNPTLSSYQERQYQVQGTRQAVIAPEPLAVLRQGKVMRVLIAPYTDDNDALNLPGYVYVNVKPQTWVAGDSALKNPARIVPLEVQDSARNNMQQQQRSTKGVTANGVTGSSF</sequence>
<protein>
    <submittedName>
        <fullName evidence="2">Conjugal transfer protein TraV</fullName>
    </submittedName>
</protein>
<dbReference type="PROSITE" id="PS51257">
    <property type="entry name" value="PROKAR_LIPOPROTEIN"/>
    <property type="match status" value="1"/>
</dbReference>
<accession>A0A1B1LQC3</accession>
<feature type="region of interest" description="Disordered" evidence="1">
    <location>
        <begin position="222"/>
        <end position="245"/>
    </location>
</feature>
<geneLocation type="plasmid" evidence="3 4">
    <name>pNUITM-VK2</name>
</geneLocation>
<keyword evidence="2" id="KW-0614">Plasmid</keyword>
<dbReference type="RefSeq" id="WP_014839952.1">
    <property type="nucleotide sequence ID" value="NZ_AP018583.1"/>
</dbReference>
<dbReference type="AlphaFoldDB" id="A0A1B1LQC3"/>
<dbReference type="GeneID" id="93756818"/>
<evidence type="ECO:0000313" key="2">
    <source>
        <dbReference type="EMBL" id="ANS55250.1"/>
    </source>
</evidence>
<name>A0A1B1LQC3_KLEPN</name>
<evidence type="ECO:0000256" key="1">
    <source>
        <dbReference type="SAM" id="MobiDB-lite"/>
    </source>
</evidence>
<gene>
    <name evidence="3" type="primary">trhV</name>
    <name evidence="3" type="ORF">NUITMVK2_0540</name>
</gene>
<geneLocation type="plasmid" evidence="2">
    <name>pKP04VIM</name>
</geneLocation>
<evidence type="ECO:0000313" key="4">
    <source>
        <dbReference type="Proteomes" id="UP001319930"/>
    </source>
</evidence>
<dbReference type="Pfam" id="PF09676">
    <property type="entry name" value="TraV"/>
    <property type="match status" value="1"/>
</dbReference>
<dbReference type="PATRIC" id="fig|573.1650.peg.5543"/>
<dbReference type="Proteomes" id="UP001319930">
    <property type="component" value="Plasmid pNUITM-VK2"/>
</dbReference>
<dbReference type="InterPro" id="IPR014118">
    <property type="entry name" value="T4SS_TraV"/>
</dbReference>
<dbReference type="EMBL" id="KU318421">
    <property type="protein sequence ID" value="ANS55250.1"/>
    <property type="molecule type" value="Genomic_DNA"/>
</dbReference>
<reference evidence="3 4" key="2">
    <citation type="submission" date="2021-09" db="EMBL/GenBank/DDBJ databases">
        <title>Whole genome sequencing of antimicrobial-resistant bacteria isolated from aquatic animals, plants, and environment in Asia.</title>
        <authorList>
            <person name="Hirabayashi A."/>
            <person name="Suzuki M."/>
        </authorList>
    </citation>
    <scope>NUCLEOTIDE SEQUENCE [LARGE SCALE GENOMIC DNA]</scope>
    <source>
        <strain evidence="3 4">NUITM-VK2</strain>
        <plasmid evidence="3 4">pNUITM-VK2</plasmid>
    </source>
</reference>
<organism evidence="2">
    <name type="scientific">Klebsiella pneumoniae</name>
    <dbReference type="NCBI Taxonomy" id="573"/>
    <lineage>
        <taxon>Bacteria</taxon>
        <taxon>Pseudomonadati</taxon>
        <taxon>Pseudomonadota</taxon>
        <taxon>Gammaproteobacteria</taxon>
        <taxon>Enterobacterales</taxon>
        <taxon>Enterobacteriaceae</taxon>
        <taxon>Klebsiella/Raoultella group</taxon>
        <taxon>Klebsiella</taxon>
        <taxon>Klebsiella pneumoniae complex</taxon>
    </lineage>
</organism>
<proteinExistence type="predicted"/>
<feature type="compositionally biased region" description="Basic and acidic residues" evidence="1">
    <location>
        <begin position="57"/>
        <end position="69"/>
    </location>
</feature>
<feature type="region of interest" description="Disordered" evidence="1">
    <location>
        <begin position="57"/>
        <end position="85"/>
    </location>
</feature>
<evidence type="ECO:0000313" key="3">
    <source>
        <dbReference type="EMBL" id="BDB30940.1"/>
    </source>
</evidence>
<reference evidence="2" key="1">
    <citation type="submission" date="2015-12" db="EMBL/GenBank/DDBJ databases">
        <title>Klebsiella pneumoniae strain KP04 plasmid pKP04VIM, complete sequence.</title>
        <authorList>
            <person name="Li R."/>
            <person name="Lin D."/>
            <person name="Chen C."/>
        </authorList>
    </citation>
    <scope>NUCLEOTIDE SEQUENCE</scope>
    <source>
        <plasmid evidence="2">pKP04VIM</plasmid>
    </source>
</reference>